<reference evidence="2" key="1">
    <citation type="submission" date="2023-10" db="EMBL/GenBank/DDBJ databases">
        <authorList>
            <person name="Chen Y."/>
            <person name="Shah S."/>
            <person name="Dougan E. K."/>
            <person name="Thang M."/>
            <person name="Chan C."/>
        </authorList>
    </citation>
    <scope>NUCLEOTIDE SEQUENCE [LARGE SCALE GENOMIC DNA]</scope>
</reference>
<evidence type="ECO:0000313" key="2">
    <source>
        <dbReference type="EMBL" id="CAK0885312.1"/>
    </source>
</evidence>
<feature type="region of interest" description="Disordered" evidence="1">
    <location>
        <begin position="1"/>
        <end position="23"/>
    </location>
</feature>
<name>A0ABN9WFY1_9DINO</name>
<sequence length="136" mass="14775">MRPRDARGARAGLSPRPRLHRQRPLFWCGPVSPRPPPLPVAVAEAGPPSAARPQPAPMRRGRAGAGTPRARLLAAGALARLLAGAEGAYEHGQDIQVSMNKAWPFQNPTETYKYYDFPFCQVPNGAMPHFMTLGQV</sequence>
<evidence type="ECO:0000313" key="3">
    <source>
        <dbReference type="Proteomes" id="UP001189429"/>
    </source>
</evidence>
<keyword evidence="3" id="KW-1185">Reference proteome</keyword>
<gene>
    <name evidence="2" type="ORF">PCOR1329_LOCUS66960</name>
</gene>
<evidence type="ECO:0000256" key="1">
    <source>
        <dbReference type="SAM" id="MobiDB-lite"/>
    </source>
</evidence>
<protein>
    <recommendedName>
        <fullName evidence="4">Transmembrane 9 superfamily member</fullName>
    </recommendedName>
</protein>
<organism evidence="2 3">
    <name type="scientific">Prorocentrum cordatum</name>
    <dbReference type="NCBI Taxonomy" id="2364126"/>
    <lineage>
        <taxon>Eukaryota</taxon>
        <taxon>Sar</taxon>
        <taxon>Alveolata</taxon>
        <taxon>Dinophyceae</taxon>
        <taxon>Prorocentrales</taxon>
        <taxon>Prorocentraceae</taxon>
        <taxon>Prorocentrum</taxon>
    </lineage>
</organism>
<feature type="compositionally biased region" description="Low complexity" evidence="1">
    <location>
        <begin position="40"/>
        <end position="53"/>
    </location>
</feature>
<comment type="caution">
    <text evidence="2">The sequence shown here is derived from an EMBL/GenBank/DDBJ whole genome shotgun (WGS) entry which is preliminary data.</text>
</comment>
<accession>A0ABN9WFY1</accession>
<evidence type="ECO:0008006" key="4">
    <source>
        <dbReference type="Google" id="ProtNLM"/>
    </source>
</evidence>
<feature type="region of interest" description="Disordered" evidence="1">
    <location>
        <begin position="38"/>
        <end position="67"/>
    </location>
</feature>
<proteinExistence type="predicted"/>
<dbReference type="Proteomes" id="UP001189429">
    <property type="component" value="Unassembled WGS sequence"/>
</dbReference>
<feature type="non-terminal residue" evidence="2">
    <location>
        <position position="136"/>
    </location>
</feature>
<dbReference type="EMBL" id="CAUYUJ010018653">
    <property type="protein sequence ID" value="CAK0885312.1"/>
    <property type="molecule type" value="Genomic_DNA"/>
</dbReference>